<keyword evidence="1" id="KW-0472">Membrane</keyword>
<proteinExistence type="predicted"/>
<organism evidence="2 3">
    <name type="scientific">Aphis glycines</name>
    <name type="common">Soybean aphid</name>
    <dbReference type="NCBI Taxonomy" id="307491"/>
    <lineage>
        <taxon>Eukaryota</taxon>
        <taxon>Metazoa</taxon>
        <taxon>Ecdysozoa</taxon>
        <taxon>Arthropoda</taxon>
        <taxon>Hexapoda</taxon>
        <taxon>Insecta</taxon>
        <taxon>Pterygota</taxon>
        <taxon>Neoptera</taxon>
        <taxon>Paraneoptera</taxon>
        <taxon>Hemiptera</taxon>
        <taxon>Sternorrhyncha</taxon>
        <taxon>Aphidomorpha</taxon>
        <taxon>Aphidoidea</taxon>
        <taxon>Aphididae</taxon>
        <taxon>Aphidini</taxon>
        <taxon>Aphis</taxon>
        <taxon>Aphis</taxon>
    </lineage>
</organism>
<gene>
    <name evidence="2" type="ORF">AGLY_015764</name>
</gene>
<keyword evidence="3" id="KW-1185">Reference proteome</keyword>
<protein>
    <submittedName>
        <fullName evidence="2">Uncharacterized protein</fullName>
    </submittedName>
</protein>
<keyword evidence="1" id="KW-1133">Transmembrane helix</keyword>
<dbReference type="EMBL" id="VYZN01000075">
    <property type="protein sequence ID" value="KAE9523876.1"/>
    <property type="molecule type" value="Genomic_DNA"/>
</dbReference>
<dbReference type="Proteomes" id="UP000475862">
    <property type="component" value="Unassembled WGS sequence"/>
</dbReference>
<accession>A0A6G0SZR4</accession>
<feature type="transmembrane region" description="Helical" evidence="1">
    <location>
        <begin position="35"/>
        <end position="57"/>
    </location>
</feature>
<evidence type="ECO:0000256" key="1">
    <source>
        <dbReference type="SAM" id="Phobius"/>
    </source>
</evidence>
<dbReference type="AlphaFoldDB" id="A0A6G0SZR4"/>
<evidence type="ECO:0000313" key="2">
    <source>
        <dbReference type="EMBL" id="KAE9523876.1"/>
    </source>
</evidence>
<comment type="caution">
    <text evidence="2">The sequence shown here is derived from an EMBL/GenBank/DDBJ whole genome shotgun (WGS) entry which is preliminary data.</text>
</comment>
<keyword evidence="1" id="KW-0812">Transmembrane</keyword>
<evidence type="ECO:0000313" key="3">
    <source>
        <dbReference type="Proteomes" id="UP000475862"/>
    </source>
</evidence>
<sequence>MFIFVTKGFLVTWCNKCSCSKNEKSSSNFEDELLLLLECFLGYLISLFYQFIFLIILSSSFAALSSSAYFSIDPQCLQFYAFGLKADHILMFSHIILHLFLENSHYVELDHYLHFLITYHCTHKYSPFHALGNQLNYSLIFFQHFVLEFVTKLSITPLKLFELIDNSSVTVSSNVSLSLSEEWT</sequence>
<name>A0A6G0SZR4_APHGL</name>
<reference evidence="2 3" key="1">
    <citation type="submission" date="2019-08" db="EMBL/GenBank/DDBJ databases">
        <title>The genome of the soybean aphid Biotype 1, its phylome, world population structure and adaptation to the North American continent.</title>
        <authorList>
            <person name="Giordano R."/>
            <person name="Donthu R.K."/>
            <person name="Hernandez A.G."/>
            <person name="Wright C.L."/>
            <person name="Zimin A.V."/>
        </authorList>
    </citation>
    <scope>NUCLEOTIDE SEQUENCE [LARGE SCALE GENOMIC DNA]</scope>
    <source>
        <tissue evidence="2">Whole aphids</tissue>
    </source>
</reference>